<dbReference type="EMBL" id="MGKY01000008">
    <property type="protein sequence ID" value="OGN33983.1"/>
    <property type="molecule type" value="Genomic_DNA"/>
</dbReference>
<comment type="caution">
    <text evidence="3">The sequence shown here is derived from an EMBL/GenBank/DDBJ whole genome shotgun (WGS) entry which is preliminary data.</text>
</comment>
<evidence type="ECO:0000313" key="4">
    <source>
        <dbReference type="Proteomes" id="UP000177745"/>
    </source>
</evidence>
<dbReference type="InterPro" id="IPR002881">
    <property type="entry name" value="DUF58"/>
</dbReference>
<dbReference type="AlphaFoldDB" id="A0A1F8H8Q7"/>
<organism evidence="3 4">
    <name type="scientific">Candidatus Yanofskybacteria bacterium RIFCSPLOWO2_12_FULL_43_11b</name>
    <dbReference type="NCBI Taxonomy" id="1802710"/>
    <lineage>
        <taxon>Bacteria</taxon>
        <taxon>Candidatus Yanofskyibacteriota</taxon>
    </lineage>
</organism>
<evidence type="ECO:0000313" key="3">
    <source>
        <dbReference type="EMBL" id="OGN33983.1"/>
    </source>
</evidence>
<gene>
    <name evidence="3" type="ORF">A3G51_00640</name>
</gene>
<name>A0A1F8H8Q7_9BACT</name>
<feature type="domain" description="DUF58" evidence="2">
    <location>
        <begin position="69"/>
        <end position="229"/>
    </location>
</feature>
<protein>
    <recommendedName>
        <fullName evidence="2">DUF58 domain-containing protein</fullName>
    </recommendedName>
</protein>
<dbReference type="Proteomes" id="UP000177745">
    <property type="component" value="Unassembled WGS sequence"/>
</dbReference>
<dbReference type="PANTHER" id="PTHR33608">
    <property type="entry name" value="BLL2464 PROTEIN"/>
    <property type="match status" value="1"/>
</dbReference>
<reference evidence="3 4" key="1">
    <citation type="journal article" date="2016" name="Nat. Commun.">
        <title>Thousands of microbial genomes shed light on interconnected biogeochemical processes in an aquifer system.</title>
        <authorList>
            <person name="Anantharaman K."/>
            <person name="Brown C.T."/>
            <person name="Hug L.A."/>
            <person name="Sharon I."/>
            <person name="Castelle C.J."/>
            <person name="Probst A.J."/>
            <person name="Thomas B.C."/>
            <person name="Singh A."/>
            <person name="Wilkins M.J."/>
            <person name="Karaoz U."/>
            <person name="Brodie E.L."/>
            <person name="Williams K.H."/>
            <person name="Hubbard S.S."/>
            <person name="Banfield J.F."/>
        </authorList>
    </citation>
    <scope>NUCLEOTIDE SEQUENCE [LARGE SCALE GENOMIC DNA]</scope>
</reference>
<dbReference type="Pfam" id="PF01882">
    <property type="entry name" value="DUF58"/>
    <property type="match status" value="1"/>
</dbReference>
<feature type="coiled-coil region" evidence="1">
    <location>
        <begin position="253"/>
        <end position="280"/>
    </location>
</feature>
<accession>A0A1F8H8Q7</accession>
<dbReference type="PANTHER" id="PTHR33608:SF6">
    <property type="entry name" value="BLL2464 PROTEIN"/>
    <property type="match status" value="1"/>
</dbReference>
<sequence length="308" mass="35487">MKLFAFNEVLSALTHIRGGLPATRLSTRVRLAEHRSVFFGQGDFHDIQEYNPERDLPGQIIPYLVGPDDEIYSRKCVEHHEIKAVFLIDLSSSIDAGINFIKRRLLLETIGYIGLTGARYQDPIGLAGFTDRIVLNLPARCGQNNFTHLLRTVYSFLAERDPDDKKTSRQKTDFFSALDFIRRSFNQRCFIPVVSDFVGFEDVVSSSLLRAVASKHELVFVFLDDPQEFVSAGGIGYIRRQSIEGGRPRVVSRSKLAEDEQNIRAERTELRRELKGLKIQSVVVEYNKHFNRLFRFFEKRRKTRISRQ</sequence>
<proteinExistence type="predicted"/>
<evidence type="ECO:0000259" key="2">
    <source>
        <dbReference type="Pfam" id="PF01882"/>
    </source>
</evidence>
<evidence type="ECO:0000256" key="1">
    <source>
        <dbReference type="SAM" id="Coils"/>
    </source>
</evidence>
<keyword evidence="1" id="KW-0175">Coiled coil</keyword>